<protein>
    <recommendedName>
        <fullName evidence="8">NEAT domain-containing protein</fullName>
    </recommendedName>
</protein>
<evidence type="ECO:0000259" key="8">
    <source>
        <dbReference type="PROSITE" id="PS50978"/>
    </source>
</evidence>
<dbReference type="RefSeq" id="WP_248715735.1">
    <property type="nucleotide sequence ID" value="NZ_CAKOET010000002.1"/>
</dbReference>
<feature type="transmembrane region" description="Helical" evidence="6">
    <location>
        <begin position="245"/>
        <end position="266"/>
    </location>
</feature>
<evidence type="ECO:0000256" key="1">
    <source>
        <dbReference type="ARBA" id="ARBA00004168"/>
    </source>
</evidence>
<evidence type="ECO:0000256" key="4">
    <source>
        <dbReference type="ARBA" id="ARBA00023088"/>
    </source>
</evidence>
<evidence type="ECO:0000256" key="3">
    <source>
        <dbReference type="ARBA" id="ARBA00022729"/>
    </source>
</evidence>
<keyword evidence="4" id="KW-0572">Peptidoglycan-anchor</keyword>
<dbReference type="Gene3D" id="2.60.40.1850">
    <property type="match status" value="1"/>
</dbReference>
<organism evidence="9 10">
    <name type="scientific">Convivina praedatoris</name>
    <dbReference type="NCBI Taxonomy" id="2880963"/>
    <lineage>
        <taxon>Bacteria</taxon>
        <taxon>Bacillati</taxon>
        <taxon>Bacillota</taxon>
        <taxon>Bacilli</taxon>
        <taxon>Lactobacillales</taxon>
        <taxon>Lactobacillaceae</taxon>
        <taxon>Convivina</taxon>
    </lineage>
</organism>
<comment type="subcellular location">
    <subcellularLocation>
        <location evidence="1">Secreted</location>
        <location evidence="1">Cell wall</location>
        <topology evidence="1">Peptidoglycan-anchor</topology>
    </subcellularLocation>
</comment>
<keyword evidence="10" id="KW-1185">Reference proteome</keyword>
<dbReference type="PANTHER" id="PTHR37824:SF1">
    <property type="entry name" value="IRON-REGULATED SURFACE DETERMINANT PROTEIN C"/>
    <property type="match status" value="1"/>
</dbReference>
<dbReference type="InterPro" id="IPR037250">
    <property type="entry name" value="NEAT_dom_sf"/>
</dbReference>
<keyword evidence="6" id="KW-0812">Transmembrane</keyword>
<evidence type="ECO:0000256" key="5">
    <source>
        <dbReference type="SAM" id="MobiDB-lite"/>
    </source>
</evidence>
<reference evidence="9" key="1">
    <citation type="submission" date="2022-03" db="EMBL/GenBank/DDBJ databases">
        <authorList>
            <person name="Hettiarachchi G."/>
        </authorList>
    </citation>
    <scope>NUCLEOTIDE SEQUENCE</scope>
    <source>
        <strain evidence="9">LMG 32447</strain>
    </source>
</reference>
<dbReference type="PANTHER" id="PTHR37824">
    <property type="entry name" value="IRON-REGULATED SURFACE DETERMINANT PROTEIN C"/>
    <property type="match status" value="1"/>
</dbReference>
<dbReference type="SUPFAM" id="SSF158911">
    <property type="entry name" value="NEAT domain-like"/>
    <property type="match status" value="1"/>
</dbReference>
<evidence type="ECO:0000256" key="7">
    <source>
        <dbReference type="SAM" id="SignalP"/>
    </source>
</evidence>
<feature type="domain" description="NEAT" evidence="8">
    <location>
        <begin position="29"/>
        <end position="152"/>
    </location>
</feature>
<dbReference type="PROSITE" id="PS50978">
    <property type="entry name" value="NEAT"/>
    <property type="match status" value="1"/>
</dbReference>
<feature type="compositionally biased region" description="Low complexity" evidence="5">
    <location>
        <begin position="161"/>
        <end position="219"/>
    </location>
</feature>
<feature type="region of interest" description="Disordered" evidence="5">
    <location>
        <begin position="150"/>
        <end position="237"/>
    </location>
</feature>
<keyword evidence="3 7" id="KW-0732">Signal</keyword>
<gene>
    <name evidence="9" type="ORF">LMG032447_00516</name>
</gene>
<comment type="caution">
    <text evidence="9">The sequence shown here is derived from an EMBL/GenBank/DDBJ whole genome shotgun (WGS) entry which is preliminary data.</text>
</comment>
<dbReference type="CDD" id="cd06920">
    <property type="entry name" value="NEAT"/>
    <property type="match status" value="1"/>
</dbReference>
<keyword evidence="6" id="KW-1133">Transmembrane helix</keyword>
<evidence type="ECO:0000313" key="10">
    <source>
        <dbReference type="Proteomes" id="UP000838102"/>
    </source>
</evidence>
<keyword evidence="2" id="KW-0134">Cell wall</keyword>
<sequence length="275" mass="29797">MRLNKLWGVGLLALFSSVFCLLFSNSAAADGEDFSVSYRVLKNGSTGTSMADQYFVKPGRATLVGDHYEVTLVVKTEHSLGLFPVTVTEFNGQTPSVSKSTQDNTDLYQFTFTATSLSQRLTGHMSVNIPAIRYDHVYAFDIEFNSNGIPVPGGDQKDNKSATSQNDANNSNASANDNKGDNSNSSNNSGVMTGEQASVESSQESMSIQESRSSVVSEVNKPQVTPKAAIKKDKKDKAANKPLPWWPFALIVGVAVIIGIISEFRFRFGKGRSDE</sequence>
<feature type="signal peptide" evidence="7">
    <location>
        <begin position="1"/>
        <end position="29"/>
    </location>
</feature>
<keyword evidence="2" id="KW-0964">Secreted</keyword>
<evidence type="ECO:0000313" key="9">
    <source>
        <dbReference type="EMBL" id="CAH1852190.1"/>
    </source>
</evidence>
<dbReference type="InterPro" id="IPR006635">
    <property type="entry name" value="NEAT_dom"/>
</dbReference>
<dbReference type="Proteomes" id="UP000838102">
    <property type="component" value="Unassembled WGS sequence"/>
</dbReference>
<proteinExistence type="predicted"/>
<evidence type="ECO:0000256" key="6">
    <source>
        <dbReference type="SAM" id="Phobius"/>
    </source>
</evidence>
<feature type="chain" id="PRO_5046533000" description="NEAT domain-containing protein" evidence="7">
    <location>
        <begin position="30"/>
        <end position="275"/>
    </location>
</feature>
<dbReference type="Pfam" id="PF05031">
    <property type="entry name" value="NEAT"/>
    <property type="match status" value="1"/>
</dbReference>
<name>A0ABM9D0V9_9LACO</name>
<dbReference type="SMART" id="SM00725">
    <property type="entry name" value="NEAT"/>
    <property type="match status" value="1"/>
</dbReference>
<dbReference type="EMBL" id="CAKOEU010000002">
    <property type="protein sequence ID" value="CAH1852190.1"/>
    <property type="molecule type" value="Genomic_DNA"/>
</dbReference>
<evidence type="ECO:0000256" key="2">
    <source>
        <dbReference type="ARBA" id="ARBA00022512"/>
    </source>
</evidence>
<dbReference type="InterPro" id="IPR050436">
    <property type="entry name" value="IsdA"/>
</dbReference>
<keyword evidence="6" id="KW-0472">Membrane</keyword>
<accession>A0ABM9D0V9</accession>